<dbReference type="GO" id="GO:0016787">
    <property type="term" value="F:hydrolase activity"/>
    <property type="evidence" value="ECO:0007669"/>
    <property type="project" value="UniProtKB-KW"/>
</dbReference>
<evidence type="ECO:0000256" key="3">
    <source>
        <dbReference type="ARBA" id="ARBA00004609"/>
    </source>
</evidence>
<evidence type="ECO:0000256" key="23">
    <source>
        <dbReference type="SAM" id="MobiDB-lite"/>
    </source>
</evidence>
<keyword evidence="26" id="KW-1185">Reference proteome</keyword>
<comment type="catalytic activity">
    <reaction evidence="1">
        <text>Hydrolysis of (1-&gt;3)-beta-D-glucosidic linkages in (1-&gt;3)-beta-D-glucans.</text>
        <dbReference type="EC" id="3.2.1.39"/>
    </reaction>
</comment>
<dbReference type="EMBL" id="JBFXLU010000026">
    <property type="protein sequence ID" value="KAL2852052.1"/>
    <property type="molecule type" value="Genomic_DNA"/>
</dbReference>
<evidence type="ECO:0000256" key="13">
    <source>
        <dbReference type="ARBA" id="ARBA00023136"/>
    </source>
</evidence>
<evidence type="ECO:0000256" key="10">
    <source>
        <dbReference type="ARBA" id="ARBA00022622"/>
    </source>
</evidence>
<feature type="compositionally biased region" description="Polar residues" evidence="23">
    <location>
        <begin position="357"/>
        <end position="370"/>
    </location>
</feature>
<dbReference type="PANTHER" id="PTHR16631">
    <property type="entry name" value="GLUCAN 1,3-BETA-GLUCOSIDASE"/>
    <property type="match status" value="1"/>
</dbReference>
<feature type="signal peptide" evidence="24">
    <location>
        <begin position="1"/>
        <end position="19"/>
    </location>
</feature>
<dbReference type="Pfam" id="PF00332">
    <property type="entry name" value="Glyco_hydro_17"/>
    <property type="match status" value="1"/>
</dbReference>
<evidence type="ECO:0000256" key="2">
    <source>
        <dbReference type="ARBA" id="ARBA00004191"/>
    </source>
</evidence>
<organism evidence="25 26">
    <name type="scientific">Aspergillus pseudoustus</name>
    <dbReference type="NCBI Taxonomy" id="1810923"/>
    <lineage>
        <taxon>Eukaryota</taxon>
        <taxon>Fungi</taxon>
        <taxon>Dikarya</taxon>
        <taxon>Ascomycota</taxon>
        <taxon>Pezizomycotina</taxon>
        <taxon>Eurotiomycetes</taxon>
        <taxon>Eurotiomycetidae</taxon>
        <taxon>Eurotiales</taxon>
        <taxon>Aspergillaceae</taxon>
        <taxon>Aspergillus</taxon>
        <taxon>Aspergillus subgen. Nidulantes</taxon>
    </lineage>
</organism>
<dbReference type="InterPro" id="IPR000490">
    <property type="entry name" value="Glyco_hydro_17"/>
</dbReference>
<gene>
    <name evidence="25" type="ORF">BJY01DRAFT_100422</name>
</gene>
<evidence type="ECO:0000256" key="17">
    <source>
        <dbReference type="ARBA" id="ARBA00023316"/>
    </source>
</evidence>
<evidence type="ECO:0000313" key="25">
    <source>
        <dbReference type="EMBL" id="KAL2852052.1"/>
    </source>
</evidence>
<feature type="chain" id="PRO_5046224671" description="Probable glucan endo-1,3-beta-glucosidase eglC" evidence="24">
    <location>
        <begin position="20"/>
        <end position="412"/>
    </location>
</feature>
<accession>A0ABR4KIF0</accession>
<evidence type="ECO:0000256" key="4">
    <source>
        <dbReference type="ARBA" id="ARBA00008773"/>
    </source>
</evidence>
<feature type="compositionally biased region" description="Low complexity" evidence="23">
    <location>
        <begin position="315"/>
        <end position="345"/>
    </location>
</feature>
<keyword evidence="14" id="KW-0325">Glycoprotein</keyword>
<evidence type="ECO:0000256" key="19">
    <source>
        <dbReference type="ARBA" id="ARBA00025152"/>
    </source>
</evidence>
<evidence type="ECO:0000256" key="12">
    <source>
        <dbReference type="ARBA" id="ARBA00022801"/>
    </source>
</evidence>
<evidence type="ECO:0000256" key="15">
    <source>
        <dbReference type="ARBA" id="ARBA00023277"/>
    </source>
</evidence>
<evidence type="ECO:0000256" key="18">
    <source>
        <dbReference type="ARBA" id="ARBA00023326"/>
    </source>
</evidence>
<keyword evidence="7" id="KW-1003">Cell membrane</keyword>
<evidence type="ECO:0000256" key="14">
    <source>
        <dbReference type="ARBA" id="ARBA00023180"/>
    </source>
</evidence>
<evidence type="ECO:0000256" key="7">
    <source>
        <dbReference type="ARBA" id="ARBA00022475"/>
    </source>
</evidence>
<proteinExistence type="inferred from homology"/>
<comment type="function">
    <text evidence="19">Glucanases play a role in cell expansion during growth, in cell-cell fusion during mating, and in spore release during sporulation. This enzyme may be involved in beta-glucan degradation and also function biosynthetically as a transglycosylase.</text>
</comment>
<evidence type="ECO:0000256" key="16">
    <source>
        <dbReference type="ARBA" id="ARBA00023288"/>
    </source>
</evidence>
<evidence type="ECO:0000256" key="9">
    <source>
        <dbReference type="ARBA" id="ARBA00022525"/>
    </source>
</evidence>
<dbReference type="SUPFAM" id="SSF51445">
    <property type="entry name" value="(Trans)glycosidases"/>
    <property type="match status" value="1"/>
</dbReference>
<feature type="region of interest" description="Disordered" evidence="23">
    <location>
        <begin position="315"/>
        <end position="370"/>
    </location>
</feature>
<name>A0ABR4KIF0_9EURO</name>
<dbReference type="EC" id="3.2.1.39" evidence="5"/>
<evidence type="ECO:0000256" key="21">
    <source>
        <dbReference type="ARBA" id="ARBA00032906"/>
    </source>
</evidence>
<evidence type="ECO:0000256" key="6">
    <source>
        <dbReference type="ARBA" id="ARBA00019762"/>
    </source>
</evidence>
<evidence type="ECO:0000313" key="26">
    <source>
        <dbReference type="Proteomes" id="UP001610446"/>
    </source>
</evidence>
<keyword evidence="11 24" id="KW-0732">Signal</keyword>
<keyword evidence="17" id="KW-0961">Cell wall biogenesis/degradation</keyword>
<keyword evidence="16" id="KW-0449">Lipoprotein</keyword>
<dbReference type="Proteomes" id="UP001610446">
    <property type="component" value="Unassembled WGS sequence"/>
</dbReference>
<evidence type="ECO:0000256" key="24">
    <source>
        <dbReference type="SAM" id="SignalP"/>
    </source>
</evidence>
<comment type="similarity">
    <text evidence="4 22">Belongs to the glycosyl hydrolase 17 family.</text>
</comment>
<dbReference type="Gene3D" id="3.20.20.80">
    <property type="entry name" value="Glycosidases"/>
    <property type="match status" value="1"/>
</dbReference>
<evidence type="ECO:0000256" key="20">
    <source>
        <dbReference type="ARBA" id="ARBA00032134"/>
    </source>
</evidence>
<reference evidence="25 26" key="1">
    <citation type="submission" date="2024-07" db="EMBL/GenBank/DDBJ databases">
        <title>Section-level genome sequencing and comparative genomics of Aspergillus sections Usti and Cavernicolus.</title>
        <authorList>
            <consortium name="Lawrence Berkeley National Laboratory"/>
            <person name="Nybo J.L."/>
            <person name="Vesth T.C."/>
            <person name="Theobald S."/>
            <person name="Frisvad J.C."/>
            <person name="Larsen T.O."/>
            <person name="Kjaerboelling I."/>
            <person name="Rothschild-Mancinelli K."/>
            <person name="Lyhne E.K."/>
            <person name="Kogle M.E."/>
            <person name="Barry K."/>
            <person name="Clum A."/>
            <person name="Na H."/>
            <person name="Ledsgaard L."/>
            <person name="Lin J."/>
            <person name="Lipzen A."/>
            <person name="Kuo A."/>
            <person name="Riley R."/>
            <person name="Mondo S."/>
            <person name="Labutti K."/>
            <person name="Haridas S."/>
            <person name="Pangalinan J."/>
            <person name="Salamov A.A."/>
            <person name="Simmons B.A."/>
            <person name="Magnuson J.K."/>
            <person name="Chen J."/>
            <person name="Drula E."/>
            <person name="Henrissat B."/>
            <person name="Wiebenga A."/>
            <person name="Lubbers R.J."/>
            <person name="Gomes A.C."/>
            <person name="Makela M.R."/>
            <person name="Stajich J."/>
            <person name="Grigoriev I.V."/>
            <person name="Mortensen U.H."/>
            <person name="De Vries R.P."/>
            <person name="Baker S.E."/>
            <person name="Andersen M.R."/>
        </authorList>
    </citation>
    <scope>NUCLEOTIDE SEQUENCE [LARGE SCALE GENOMIC DNA]</scope>
    <source>
        <strain evidence="25 26">CBS 123904</strain>
    </source>
</reference>
<sequence length="412" mass="43566">MFSKSQILALALAVASAEAVSKGFNYGDTKPDGSIKSQADFQNEFQTAKNLEGTSGFNSARLYTMIQGGSTNTPIAAIPAAIAEETTLLLGLWASGGNMDNEIAALKSAISQYGDDFTKLVVGISVGSEDLYRNSETGVQANAGIGIEAEELVSYITQVREAISGTSLSDASIGHVDTWNAWTNGSNAAVINAVDWLGFDGYPYFQSTMSNSISDAKSLFDEAVEKTRSAANGKEIWITETGWPVSGDQQNLAVASVENAKTFWDEVGCPLFDNVNTWWYILQDAEGSSVPSPSFGLVGNTLSTKPLFDLSCSASNSSSSTRGSSSSTSSASSSESSGFSTTKLSVVQPTGGAGSELGSSDSFPSGNHPGGSSQPDWYWLERLELELAHRRTGLSRDCCTFLQNSSLRFCII</sequence>
<evidence type="ECO:0000256" key="5">
    <source>
        <dbReference type="ARBA" id="ARBA00012780"/>
    </source>
</evidence>
<dbReference type="InterPro" id="IPR017853">
    <property type="entry name" value="GH"/>
</dbReference>
<evidence type="ECO:0000256" key="1">
    <source>
        <dbReference type="ARBA" id="ARBA00000382"/>
    </source>
</evidence>
<keyword evidence="9" id="KW-0964">Secreted</keyword>
<keyword evidence="15" id="KW-0119">Carbohydrate metabolism</keyword>
<evidence type="ECO:0000256" key="22">
    <source>
        <dbReference type="RuleBase" id="RU004335"/>
    </source>
</evidence>
<comment type="subcellular location">
    <subcellularLocation>
        <location evidence="3">Cell membrane</location>
        <topology evidence="3">Lipid-anchor</topology>
        <topology evidence="3">GPI-anchor</topology>
    </subcellularLocation>
    <subcellularLocation>
        <location evidence="2">Secreted</location>
        <location evidence="2">Cell wall</location>
    </subcellularLocation>
</comment>
<evidence type="ECO:0000256" key="11">
    <source>
        <dbReference type="ARBA" id="ARBA00022729"/>
    </source>
</evidence>
<dbReference type="InterPro" id="IPR050732">
    <property type="entry name" value="Beta-glucan_modifiers"/>
</dbReference>
<keyword evidence="10" id="KW-0336">GPI-anchor</keyword>
<evidence type="ECO:0000256" key="8">
    <source>
        <dbReference type="ARBA" id="ARBA00022512"/>
    </source>
</evidence>
<keyword evidence="12 25" id="KW-0378">Hydrolase</keyword>
<keyword evidence="8" id="KW-0134">Cell wall</keyword>
<keyword evidence="18" id="KW-0624">Polysaccharide degradation</keyword>
<dbReference type="PANTHER" id="PTHR16631:SF13">
    <property type="entry name" value="GLUCAN ENDO-1,3-BETA-GLUCOSIDASE EGLC-RELATED"/>
    <property type="match status" value="1"/>
</dbReference>
<keyword evidence="13" id="KW-0472">Membrane</keyword>
<protein>
    <recommendedName>
        <fullName evidence="6">Probable glucan endo-1,3-beta-glucosidase eglC</fullName>
        <ecNumber evidence="5">3.2.1.39</ecNumber>
    </recommendedName>
    <alternativeName>
        <fullName evidence="20">Endo-1,3-beta-glucanase eglC</fullName>
    </alternativeName>
    <alternativeName>
        <fullName evidence="21">Laminarinase eglC</fullName>
    </alternativeName>
</protein>
<comment type="caution">
    <text evidence="25">The sequence shown here is derived from an EMBL/GenBank/DDBJ whole genome shotgun (WGS) entry which is preliminary data.</text>
</comment>